<evidence type="ECO:0000256" key="6">
    <source>
        <dbReference type="ARBA" id="ARBA00023239"/>
    </source>
</evidence>
<dbReference type="InterPro" id="IPR023636">
    <property type="entry name" value="Urocanase_CS"/>
</dbReference>
<name>A0A2T2WVT3_9FIRM</name>
<evidence type="ECO:0000259" key="12">
    <source>
        <dbReference type="Pfam" id="PF17392"/>
    </source>
</evidence>
<dbReference type="Pfam" id="PF17392">
    <property type="entry name" value="Urocanase_C"/>
    <property type="match status" value="1"/>
</dbReference>
<dbReference type="InterPro" id="IPR035400">
    <property type="entry name" value="Urocanase_N"/>
</dbReference>
<proteinExistence type="inferred from homology"/>
<comment type="function">
    <text evidence="9">Catalyzes the conversion of urocanate to 4-imidazolone-5-propionate.</text>
</comment>
<keyword evidence="6 9" id="KW-0456">Lyase</keyword>
<dbReference type="PROSITE" id="PS01233">
    <property type="entry name" value="UROCANASE"/>
    <property type="match status" value="1"/>
</dbReference>
<feature type="binding site" evidence="9">
    <location>
        <position position="491"/>
    </location>
    <ligand>
        <name>NAD(+)</name>
        <dbReference type="ChEBI" id="CHEBI:57540"/>
    </ligand>
</feature>
<evidence type="ECO:0000256" key="4">
    <source>
        <dbReference type="ARBA" id="ARBA00022808"/>
    </source>
</evidence>
<dbReference type="Gene3D" id="3.40.50.10730">
    <property type="entry name" value="Urocanase like domains"/>
    <property type="match status" value="1"/>
</dbReference>
<evidence type="ECO:0000313" key="13">
    <source>
        <dbReference type="EMBL" id="PSR26335.1"/>
    </source>
</evidence>
<comment type="cofactor">
    <cofactor evidence="9">
        <name>NAD(+)</name>
        <dbReference type="ChEBI" id="CHEBI:57540"/>
    </cofactor>
    <text evidence="9">Binds 1 NAD(+) per subunit.</text>
</comment>
<protein>
    <recommendedName>
        <fullName evidence="3 9">Urocanate hydratase</fullName>
        <shortName evidence="9">Urocanase</shortName>
        <ecNumber evidence="3 9">4.2.1.49</ecNumber>
    </recommendedName>
    <alternativeName>
        <fullName evidence="7 9">Imidazolonepropionate hydrolase</fullName>
    </alternativeName>
</protein>
<feature type="binding site" evidence="9">
    <location>
        <position position="200"/>
    </location>
    <ligand>
        <name>NAD(+)</name>
        <dbReference type="ChEBI" id="CHEBI:57540"/>
    </ligand>
</feature>
<comment type="catalytic activity">
    <reaction evidence="8 9">
        <text>4-imidazolone-5-propanoate = trans-urocanate + H2O</text>
        <dbReference type="Rhea" id="RHEA:13101"/>
        <dbReference type="ChEBI" id="CHEBI:15377"/>
        <dbReference type="ChEBI" id="CHEBI:17771"/>
        <dbReference type="ChEBI" id="CHEBI:77893"/>
        <dbReference type="EC" id="4.2.1.49"/>
    </reaction>
</comment>
<dbReference type="NCBIfam" id="TIGR01228">
    <property type="entry name" value="hutU"/>
    <property type="match status" value="1"/>
</dbReference>
<dbReference type="GO" id="GO:0019557">
    <property type="term" value="P:L-histidine catabolic process to glutamate and formate"/>
    <property type="evidence" value="ECO:0007669"/>
    <property type="project" value="UniProtKB-UniPathway"/>
</dbReference>
<dbReference type="Proteomes" id="UP000242699">
    <property type="component" value="Unassembled WGS sequence"/>
</dbReference>
<evidence type="ECO:0000256" key="5">
    <source>
        <dbReference type="ARBA" id="ARBA00023027"/>
    </source>
</evidence>
<gene>
    <name evidence="9 13" type="primary">hutU</name>
    <name evidence="13" type="ORF">C7B43_14105</name>
</gene>
<feature type="domain" description="Urocanase Rossmann-like" evidence="10">
    <location>
        <begin position="139"/>
        <end position="347"/>
    </location>
</feature>
<feature type="binding site" evidence="9">
    <location>
        <begin position="272"/>
        <end position="273"/>
    </location>
    <ligand>
        <name>NAD(+)</name>
        <dbReference type="ChEBI" id="CHEBI:57540"/>
    </ligand>
</feature>
<dbReference type="Gene3D" id="3.40.1770.10">
    <property type="entry name" value="Urocanase superfamily"/>
    <property type="match status" value="1"/>
</dbReference>
<feature type="binding site" evidence="9">
    <location>
        <position position="321"/>
    </location>
    <ligand>
        <name>NAD(+)</name>
        <dbReference type="ChEBI" id="CHEBI:57540"/>
    </ligand>
</feature>
<evidence type="ECO:0000259" key="10">
    <source>
        <dbReference type="Pfam" id="PF01175"/>
    </source>
</evidence>
<evidence type="ECO:0000259" key="11">
    <source>
        <dbReference type="Pfam" id="PF17391"/>
    </source>
</evidence>
<comment type="pathway">
    <text evidence="1 9">Amino-acid degradation; L-histidine degradation into L-glutamate; N-formimidoyl-L-glutamate from L-histidine: step 2/3.</text>
</comment>
<feature type="domain" description="Urocanase N-terminal" evidence="11">
    <location>
        <begin position="10"/>
        <end position="136"/>
    </location>
</feature>
<dbReference type="EMBL" id="PXYT01000037">
    <property type="protein sequence ID" value="PSR26335.1"/>
    <property type="molecule type" value="Genomic_DNA"/>
</dbReference>
<dbReference type="InterPro" id="IPR055351">
    <property type="entry name" value="Urocanase"/>
</dbReference>
<comment type="caution">
    <text evidence="13">The sequence shown here is derived from an EMBL/GenBank/DDBJ whole genome shotgun (WGS) entry which is preliminary data.</text>
</comment>
<evidence type="ECO:0000256" key="7">
    <source>
        <dbReference type="ARBA" id="ARBA00031640"/>
    </source>
</evidence>
<dbReference type="PIRSF" id="PIRSF001423">
    <property type="entry name" value="Urocanate_hydrat"/>
    <property type="match status" value="1"/>
</dbReference>
<feature type="binding site" evidence="9">
    <location>
        <position position="195"/>
    </location>
    <ligand>
        <name>NAD(+)</name>
        <dbReference type="ChEBI" id="CHEBI:57540"/>
    </ligand>
</feature>
<evidence type="ECO:0000256" key="2">
    <source>
        <dbReference type="ARBA" id="ARBA00007578"/>
    </source>
</evidence>
<dbReference type="GO" id="GO:0016153">
    <property type="term" value="F:urocanate hydratase activity"/>
    <property type="evidence" value="ECO:0007669"/>
    <property type="project" value="UniProtKB-UniRule"/>
</dbReference>
<feature type="binding site" evidence="9">
    <location>
        <begin position="175"/>
        <end position="177"/>
    </location>
    <ligand>
        <name>NAD(+)</name>
        <dbReference type="ChEBI" id="CHEBI:57540"/>
    </ligand>
</feature>
<feature type="binding site" evidence="9">
    <location>
        <position position="129"/>
    </location>
    <ligand>
        <name>NAD(+)</name>
        <dbReference type="ChEBI" id="CHEBI:57540"/>
    </ligand>
</feature>
<evidence type="ECO:0000256" key="1">
    <source>
        <dbReference type="ARBA" id="ARBA00004794"/>
    </source>
</evidence>
<organism evidence="13 14">
    <name type="scientific">Sulfobacillus benefaciens</name>
    <dbReference type="NCBI Taxonomy" id="453960"/>
    <lineage>
        <taxon>Bacteria</taxon>
        <taxon>Bacillati</taxon>
        <taxon>Bacillota</taxon>
        <taxon>Clostridia</taxon>
        <taxon>Eubacteriales</taxon>
        <taxon>Clostridiales Family XVII. Incertae Sedis</taxon>
        <taxon>Sulfobacillus</taxon>
    </lineage>
</organism>
<reference evidence="13 14" key="1">
    <citation type="journal article" date="2014" name="BMC Genomics">
        <title>Comparison of environmental and isolate Sulfobacillus genomes reveals diverse carbon, sulfur, nitrogen, and hydrogen metabolisms.</title>
        <authorList>
            <person name="Justice N.B."/>
            <person name="Norman A."/>
            <person name="Brown C.T."/>
            <person name="Singh A."/>
            <person name="Thomas B.C."/>
            <person name="Banfield J.F."/>
        </authorList>
    </citation>
    <scope>NUCLEOTIDE SEQUENCE [LARGE SCALE GENOMIC DNA]</scope>
    <source>
        <strain evidence="13">AMDSBA1</strain>
    </source>
</reference>
<evidence type="ECO:0000313" key="14">
    <source>
        <dbReference type="Proteomes" id="UP000242699"/>
    </source>
</evidence>
<dbReference type="InterPro" id="IPR036190">
    <property type="entry name" value="Urocanase_sf"/>
</dbReference>
<comment type="similarity">
    <text evidence="2 9">Belongs to the urocanase family.</text>
</comment>
<keyword evidence="4 9" id="KW-0369">Histidine metabolism</keyword>
<dbReference type="HAMAP" id="MF_00577">
    <property type="entry name" value="HutU"/>
    <property type="match status" value="1"/>
</dbReference>
<dbReference type="SUPFAM" id="SSF111326">
    <property type="entry name" value="Urocanase"/>
    <property type="match status" value="1"/>
</dbReference>
<evidence type="ECO:0000256" key="9">
    <source>
        <dbReference type="HAMAP-Rule" id="MF_00577"/>
    </source>
</evidence>
<dbReference type="NCBIfam" id="NF003820">
    <property type="entry name" value="PRK05414.1"/>
    <property type="match status" value="1"/>
</dbReference>
<dbReference type="PANTHER" id="PTHR12216">
    <property type="entry name" value="UROCANATE HYDRATASE"/>
    <property type="match status" value="1"/>
</dbReference>
<dbReference type="GO" id="GO:0019556">
    <property type="term" value="P:L-histidine catabolic process to glutamate and formamide"/>
    <property type="evidence" value="ECO:0007669"/>
    <property type="project" value="UniProtKB-UniPathway"/>
</dbReference>
<evidence type="ECO:0000256" key="3">
    <source>
        <dbReference type="ARBA" id="ARBA00011992"/>
    </source>
</evidence>
<dbReference type="EC" id="4.2.1.49" evidence="3 9"/>
<dbReference type="GO" id="GO:0005737">
    <property type="term" value="C:cytoplasm"/>
    <property type="evidence" value="ECO:0007669"/>
    <property type="project" value="UniProtKB-SubCell"/>
</dbReference>
<dbReference type="PANTHER" id="PTHR12216:SF4">
    <property type="entry name" value="UROCANATE HYDRATASE"/>
    <property type="match status" value="1"/>
</dbReference>
<sequence>MTNFSKHEGIQAPTGPTLHCQGWGQEAALRMLMNNLDARVGENPPERIVYGGRGRAARSWPAYDKIVESLLGLENDETLLIQSGKPVGIFKTQSQAPRVLIANANLVGKWATLEEFDRLEKKGLTMFGQMTAGSWIYIGSQGVIQGTFETLAALAAKHFDGTLRGRLYVSAGLGGMGAAQPLAAKMLDGVALIAEVDDQRIQRRMDSGYLDVAYESIERAVNDALAAKREQKSISLGVHCHANELLQYLIQRQIIPDVLSDQTAAHDPLIGYIPDELSSDEAQVLRRQDAQSYLQMARRSIAQHVRHLLALKRAGAATFDYGNNIRREAFDQGVTDAFEIPGYVPAYIRDLFNAGKGPFRWAVLSGKAEEIHKLDALALEMFGDNPLLSRWLTLAQKYIHFQGLPARIAYMGLGERDRFALKVNEWVAQGKLSAPVVFGRDHHDTGSVASPYRETEAMQDGSDAIADWPILNALLNTASGAHWVSFHHGGGTGIGYALHAGAVVVADGSEDSAGRLSRVFFNDPGIGVIRHADAGYSLAKKTMEEHKDRMRAPFVGPDTNIPMD</sequence>
<feature type="binding site" evidence="9">
    <location>
        <begin position="51"/>
        <end position="52"/>
    </location>
    <ligand>
        <name>NAD(+)</name>
        <dbReference type="ChEBI" id="CHEBI:57540"/>
    </ligand>
</feature>
<dbReference type="InterPro" id="IPR038364">
    <property type="entry name" value="Urocanase_central_sf"/>
</dbReference>
<dbReference type="Pfam" id="PF17391">
    <property type="entry name" value="Urocanase_N"/>
    <property type="match status" value="1"/>
</dbReference>
<dbReference type="InterPro" id="IPR035401">
    <property type="entry name" value="Urocanase_C"/>
</dbReference>
<dbReference type="InterPro" id="IPR035085">
    <property type="entry name" value="Urocanase_Rossmann-like"/>
</dbReference>
<dbReference type="Pfam" id="PF01175">
    <property type="entry name" value="Urocanase"/>
    <property type="match status" value="1"/>
</dbReference>
<keyword evidence="9" id="KW-0963">Cytoplasm</keyword>
<evidence type="ECO:0000256" key="8">
    <source>
        <dbReference type="ARBA" id="ARBA00047623"/>
    </source>
</evidence>
<comment type="subcellular location">
    <subcellularLocation>
        <location evidence="9">Cytoplasm</location>
    </subcellularLocation>
</comment>
<comment type="caution">
    <text evidence="9">Lacks conserved residue(s) required for the propagation of feature annotation.</text>
</comment>
<dbReference type="InterPro" id="IPR023637">
    <property type="entry name" value="Urocanase-like"/>
</dbReference>
<dbReference type="AlphaFoldDB" id="A0A2T2WVT3"/>
<feature type="binding site" evidence="9">
    <location>
        <begin position="262"/>
        <end position="266"/>
    </location>
    <ligand>
        <name>NAD(+)</name>
        <dbReference type="ChEBI" id="CHEBI:57540"/>
    </ligand>
</feature>
<feature type="domain" description="Urocanase C-terminal" evidence="12">
    <location>
        <begin position="350"/>
        <end position="544"/>
    </location>
</feature>
<keyword evidence="5 9" id="KW-0520">NAD</keyword>
<accession>A0A2T2WVT3</accession>
<dbReference type="UniPathway" id="UPA00379">
    <property type="reaction ID" value="UER00550"/>
</dbReference>